<evidence type="ECO:0000313" key="3">
    <source>
        <dbReference type="Proteomes" id="UP000318294"/>
    </source>
</evidence>
<gene>
    <name evidence="2" type="ORF">Tchar_00924</name>
</gene>
<keyword evidence="3" id="KW-1185">Reference proteome</keyword>
<proteinExistence type="predicted"/>
<feature type="signal peptide" evidence="1">
    <location>
        <begin position="1"/>
        <end position="22"/>
    </location>
</feature>
<comment type="caution">
    <text evidence="2">The sequence shown here is derived from an EMBL/GenBank/DDBJ whole genome shotgun (WGS) entry which is preliminary data.</text>
</comment>
<dbReference type="EMBL" id="VJON01000010">
    <property type="protein sequence ID" value="TSE35135.1"/>
    <property type="molecule type" value="Genomic_DNA"/>
</dbReference>
<accession>A0A554XH29</accession>
<feature type="chain" id="PRO_5021950183" evidence="1">
    <location>
        <begin position="23"/>
        <end position="227"/>
    </location>
</feature>
<dbReference type="InterPro" id="IPR014147">
    <property type="entry name" value="T4SS_TrbJ"/>
</dbReference>
<dbReference type="RefSeq" id="WP_161595452.1">
    <property type="nucleotide sequence ID" value="NZ_VJON01000010.1"/>
</dbReference>
<reference evidence="2 3" key="1">
    <citation type="submission" date="2019-07" db="EMBL/GenBank/DDBJ databases">
        <title>Tepidimonas charontis SPSP-6 draft genome.</title>
        <authorList>
            <person name="Da Costa M.S."/>
            <person name="Froufe H.J.C."/>
            <person name="Egas C."/>
            <person name="Albuquerque L."/>
        </authorList>
    </citation>
    <scope>NUCLEOTIDE SEQUENCE [LARGE SCALE GENOMIC DNA]</scope>
    <source>
        <strain evidence="2 3">SPSP-6</strain>
    </source>
</reference>
<sequence length="227" mass="24821">MKKHLIAVLAASLAFTTVPARAGGAAGMATEFTQLANNSELIAIYGENVAQVQQLIQQYQNMIQNTLGLSTQMWPSIMVQISDLIDNIAAVDGAANASANALTQFASHYNDVASLNYAQMIQRWRTGVKNQIAESLRAAGLNANRMRDAQEALAEIQAASQSAQGRMQVLQAGNQIAGLMVNEIQSLHGTIIAAEQARQNFMATEIREKEKKEEAFREFWRDAGRRL</sequence>
<organism evidence="2 3">
    <name type="scientific">Tepidimonas charontis</name>
    <dbReference type="NCBI Taxonomy" id="2267262"/>
    <lineage>
        <taxon>Bacteria</taxon>
        <taxon>Pseudomonadati</taxon>
        <taxon>Pseudomonadota</taxon>
        <taxon>Betaproteobacteria</taxon>
        <taxon>Burkholderiales</taxon>
        <taxon>Tepidimonas</taxon>
    </lineage>
</organism>
<evidence type="ECO:0000313" key="2">
    <source>
        <dbReference type="EMBL" id="TSE35135.1"/>
    </source>
</evidence>
<dbReference type="NCBIfam" id="TIGR02780">
    <property type="entry name" value="TrbJ_Ti"/>
    <property type="match status" value="1"/>
</dbReference>
<name>A0A554XH29_9BURK</name>
<evidence type="ECO:0000256" key="1">
    <source>
        <dbReference type="SAM" id="SignalP"/>
    </source>
</evidence>
<dbReference type="OrthoDB" id="9151341at2"/>
<protein>
    <submittedName>
        <fullName evidence="2">P-type conjugative transfer protein TrbJ</fullName>
    </submittedName>
</protein>
<dbReference type="Proteomes" id="UP000318294">
    <property type="component" value="Unassembled WGS sequence"/>
</dbReference>
<keyword evidence="1" id="KW-0732">Signal</keyword>
<dbReference type="AlphaFoldDB" id="A0A554XH29"/>